<evidence type="ECO:0000259" key="1">
    <source>
        <dbReference type="Pfam" id="PF02374"/>
    </source>
</evidence>
<dbReference type="InterPro" id="IPR016300">
    <property type="entry name" value="ATPase_ArsA/GET3"/>
</dbReference>
<dbReference type="PANTHER" id="PTHR10803:SF31">
    <property type="entry name" value="ATPASE RV3679-RELATED"/>
    <property type="match status" value="1"/>
</dbReference>
<name>A0A853DEP6_9MICO</name>
<dbReference type="GO" id="GO:0016887">
    <property type="term" value="F:ATP hydrolysis activity"/>
    <property type="evidence" value="ECO:0007669"/>
    <property type="project" value="InterPro"/>
</dbReference>
<accession>A0A853DEP6</accession>
<gene>
    <name evidence="2" type="ORF">HNR15_000354</name>
</gene>
<organism evidence="2 3">
    <name type="scientific">Allobranchiibius huperziae</name>
    <dbReference type="NCBI Taxonomy" id="1874116"/>
    <lineage>
        <taxon>Bacteria</taxon>
        <taxon>Bacillati</taxon>
        <taxon>Actinomycetota</taxon>
        <taxon>Actinomycetes</taxon>
        <taxon>Micrococcales</taxon>
        <taxon>Dermacoccaceae</taxon>
        <taxon>Allobranchiibius</taxon>
    </lineage>
</organism>
<keyword evidence="3" id="KW-1185">Reference proteome</keyword>
<dbReference type="SUPFAM" id="SSF52540">
    <property type="entry name" value="P-loop containing nucleoside triphosphate hydrolases"/>
    <property type="match status" value="1"/>
</dbReference>
<dbReference type="AlphaFoldDB" id="A0A853DEP6"/>
<protein>
    <submittedName>
        <fullName evidence="2">Anion-transporting ArsA/GET3 family ATPase</fullName>
    </submittedName>
</protein>
<dbReference type="InterPro" id="IPR027417">
    <property type="entry name" value="P-loop_NTPase"/>
</dbReference>
<dbReference type="Gene3D" id="3.40.50.300">
    <property type="entry name" value="P-loop containing nucleotide triphosphate hydrolases"/>
    <property type="match status" value="1"/>
</dbReference>
<dbReference type="RefSeq" id="WP_179478628.1">
    <property type="nucleotide sequence ID" value="NZ_JACCFW010000001.1"/>
</dbReference>
<dbReference type="InterPro" id="IPR025723">
    <property type="entry name" value="ArsA/GET3_ATPase-like"/>
</dbReference>
<dbReference type="GO" id="GO:0005524">
    <property type="term" value="F:ATP binding"/>
    <property type="evidence" value="ECO:0007669"/>
    <property type="project" value="InterPro"/>
</dbReference>
<comment type="caution">
    <text evidence="2">The sequence shown here is derived from an EMBL/GenBank/DDBJ whole genome shotgun (WGS) entry which is preliminary data.</text>
</comment>
<reference evidence="2 3" key="1">
    <citation type="submission" date="2020-07" db="EMBL/GenBank/DDBJ databases">
        <title>Sequencing the genomes of 1000 actinobacteria strains.</title>
        <authorList>
            <person name="Klenk H.-P."/>
        </authorList>
    </citation>
    <scope>NUCLEOTIDE SEQUENCE [LARGE SCALE GENOMIC DNA]</scope>
    <source>
        <strain evidence="2 3">DSM 29531</strain>
    </source>
</reference>
<feature type="domain" description="ArsA/GET3 Anion-transporting ATPase-like" evidence="1">
    <location>
        <begin position="7"/>
        <end position="184"/>
    </location>
</feature>
<dbReference type="EMBL" id="JACCFW010000001">
    <property type="protein sequence ID" value="NYJ73391.1"/>
    <property type="molecule type" value="Genomic_DNA"/>
</dbReference>
<dbReference type="Pfam" id="PF02374">
    <property type="entry name" value="ArsA_ATPase"/>
    <property type="match status" value="1"/>
</dbReference>
<sequence length="324" mass="34564">MTAQLHIVSGKGGTGKTTVAAALALALAHDGRRVLLVEVEGRGGISQVFDVAPLGDEETHVARGLEGGEVRGLAIDPKAALLEYLQMFYKLGRAGGLLEKFGAIDFATTIAPGMRDVLVIGKVYEVVRRDEHHARRGFQQYDAVVVDAPPTGRIGKFLAVNRELSGLAKMGPIKKQADSIMQMLTSGRSRVHLVAVAEEMPVQETIDATAELRAEGLPMGSIIVNQERAALLGKRSRALLQGADFDAEPLSADLAAGGLRVGPTLVDGLVESGRRLDERLSLEERERARLTSLDLPIVRLPALPDGMDAGGLRQLAADLHRQGV</sequence>
<proteinExistence type="predicted"/>
<dbReference type="Proteomes" id="UP000571817">
    <property type="component" value="Unassembled WGS sequence"/>
</dbReference>
<dbReference type="PANTHER" id="PTHR10803">
    <property type="entry name" value="ARSENICAL PUMP-DRIVING ATPASE ARSENITE-TRANSLOCATING ATPASE"/>
    <property type="match status" value="1"/>
</dbReference>
<evidence type="ECO:0000313" key="2">
    <source>
        <dbReference type="EMBL" id="NYJ73391.1"/>
    </source>
</evidence>
<evidence type="ECO:0000313" key="3">
    <source>
        <dbReference type="Proteomes" id="UP000571817"/>
    </source>
</evidence>